<protein>
    <submittedName>
        <fullName evidence="1">Uncharacterized protein</fullName>
    </submittedName>
</protein>
<proteinExistence type="predicted"/>
<dbReference type="Proteomes" id="UP000487649">
    <property type="component" value="Unassembled WGS sequence"/>
</dbReference>
<evidence type="ECO:0000313" key="2">
    <source>
        <dbReference type="Proteomes" id="UP000487649"/>
    </source>
</evidence>
<comment type="caution">
    <text evidence="1">The sequence shown here is derived from an EMBL/GenBank/DDBJ whole genome shotgun (WGS) entry which is preliminary data.</text>
</comment>
<evidence type="ECO:0000313" key="1">
    <source>
        <dbReference type="EMBL" id="MTK22777.1"/>
    </source>
</evidence>
<name>A0A9X4XKS4_9FIRM</name>
<dbReference type="AlphaFoldDB" id="A0A9X4XKS4"/>
<sequence>MQDYIICECCGIKKQKSESEQCECGANYCGFSCLVSGLHEVGICQHTFDELDRCGKCAVEKLKVGKLTFPGQEKHLNRLLAPHLLMYVMGEVTKPRRKKKVSENQLSLF</sequence>
<reference evidence="1 2" key="1">
    <citation type="journal article" date="2019" name="Nat. Med.">
        <title>A library of human gut bacterial isolates paired with longitudinal multiomics data enables mechanistic microbiome research.</title>
        <authorList>
            <person name="Poyet M."/>
            <person name="Groussin M."/>
            <person name="Gibbons S.M."/>
            <person name="Avila-Pacheco J."/>
            <person name="Jiang X."/>
            <person name="Kearney S.M."/>
            <person name="Perrotta A.R."/>
            <person name="Berdy B."/>
            <person name="Zhao S."/>
            <person name="Lieberman T.D."/>
            <person name="Swanson P.K."/>
            <person name="Smith M."/>
            <person name="Roesemann S."/>
            <person name="Alexander J.E."/>
            <person name="Rich S.A."/>
            <person name="Livny J."/>
            <person name="Vlamakis H."/>
            <person name="Clish C."/>
            <person name="Bullock K."/>
            <person name="Deik A."/>
            <person name="Scott J."/>
            <person name="Pierce K.A."/>
            <person name="Xavier R.J."/>
            <person name="Alm E.J."/>
        </authorList>
    </citation>
    <scope>NUCLEOTIDE SEQUENCE [LARGE SCALE GENOMIC DNA]</scope>
    <source>
        <strain evidence="1 2">BIOML-A198</strain>
    </source>
</reference>
<dbReference type="EMBL" id="WMQE01000058">
    <property type="protein sequence ID" value="MTK22777.1"/>
    <property type="molecule type" value="Genomic_DNA"/>
</dbReference>
<organism evidence="1 2">
    <name type="scientific">Turicibacter sanguinis</name>
    <dbReference type="NCBI Taxonomy" id="154288"/>
    <lineage>
        <taxon>Bacteria</taxon>
        <taxon>Bacillati</taxon>
        <taxon>Bacillota</taxon>
        <taxon>Erysipelotrichia</taxon>
        <taxon>Erysipelotrichales</taxon>
        <taxon>Turicibacteraceae</taxon>
        <taxon>Turicibacter</taxon>
    </lineage>
</organism>
<gene>
    <name evidence="1" type="ORF">GMA92_15380</name>
</gene>
<accession>A0A9X4XKS4</accession>